<evidence type="ECO:0000259" key="8">
    <source>
        <dbReference type="Pfam" id="PF00892"/>
    </source>
</evidence>
<dbReference type="PANTHER" id="PTHR42920:SF5">
    <property type="entry name" value="EAMA DOMAIN-CONTAINING PROTEIN"/>
    <property type="match status" value="1"/>
</dbReference>
<accession>A0A9D1SK71</accession>
<dbReference type="InterPro" id="IPR051258">
    <property type="entry name" value="Diverse_Substrate_Transporter"/>
</dbReference>
<evidence type="ECO:0000256" key="4">
    <source>
        <dbReference type="ARBA" id="ARBA00022692"/>
    </source>
</evidence>
<keyword evidence="6 7" id="KW-0472">Membrane</keyword>
<dbReference type="PANTHER" id="PTHR42920">
    <property type="entry name" value="OS03G0707200 PROTEIN-RELATED"/>
    <property type="match status" value="1"/>
</dbReference>
<feature type="transmembrane region" description="Helical" evidence="7">
    <location>
        <begin position="187"/>
        <end position="207"/>
    </location>
</feature>
<evidence type="ECO:0000256" key="2">
    <source>
        <dbReference type="ARBA" id="ARBA00007362"/>
    </source>
</evidence>
<dbReference type="InterPro" id="IPR037185">
    <property type="entry name" value="EmrE-like"/>
</dbReference>
<name>A0A9D1SK71_9FIRM</name>
<comment type="caution">
    <text evidence="9">The sequence shown here is derived from an EMBL/GenBank/DDBJ whole genome shotgun (WGS) entry which is preliminary data.</text>
</comment>
<feature type="transmembrane region" description="Helical" evidence="7">
    <location>
        <begin position="20"/>
        <end position="37"/>
    </location>
</feature>
<dbReference type="InterPro" id="IPR000620">
    <property type="entry name" value="EamA_dom"/>
</dbReference>
<feature type="transmembrane region" description="Helical" evidence="7">
    <location>
        <begin position="75"/>
        <end position="92"/>
    </location>
</feature>
<feature type="transmembrane region" description="Helical" evidence="7">
    <location>
        <begin position="130"/>
        <end position="155"/>
    </location>
</feature>
<dbReference type="GO" id="GO:0005886">
    <property type="term" value="C:plasma membrane"/>
    <property type="evidence" value="ECO:0007669"/>
    <property type="project" value="UniProtKB-SubCell"/>
</dbReference>
<evidence type="ECO:0000256" key="5">
    <source>
        <dbReference type="ARBA" id="ARBA00022989"/>
    </source>
</evidence>
<feature type="transmembrane region" description="Helical" evidence="7">
    <location>
        <begin position="104"/>
        <end position="123"/>
    </location>
</feature>
<feature type="transmembrane region" description="Helical" evidence="7">
    <location>
        <begin position="248"/>
        <end position="269"/>
    </location>
</feature>
<evidence type="ECO:0000256" key="3">
    <source>
        <dbReference type="ARBA" id="ARBA00022475"/>
    </source>
</evidence>
<keyword evidence="4 7" id="KW-0812">Transmembrane</keyword>
<feature type="transmembrane region" description="Helical" evidence="7">
    <location>
        <begin position="275"/>
        <end position="294"/>
    </location>
</feature>
<comment type="similarity">
    <text evidence="2">Belongs to the EamA transporter family.</text>
</comment>
<dbReference type="EMBL" id="DVNJ01000021">
    <property type="protein sequence ID" value="HIU62945.1"/>
    <property type="molecule type" value="Genomic_DNA"/>
</dbReference>
<feature type="transmembrane region" description="Helical" evidence="7">
    <location>
        <begin position="219"/>
        <end position="241"/>
    </location>
</feature>
<dbReference type="SUPFAM" id="SSF103481">
    <property type="entry name" value="Multidrug resistance efflux transporter EmrE"/>
    <property type="match status" value="2"/>
</dbReference>
<feature type="transmembrane region" description="Helical" evidence="7">
    <location>
        <begin position="161"/>
        <end position="180"/>
    </location>
</feature>
<organism evidence="9 10">
    <name type="scientific">Candidatus Caccalectryoclostridium excrementigallinarum</name>
    <dbReference type="NCBI Taxonomy" id="2840710"/>
    <lineage>
        <taxon>Bacteria</taxon>
        <taxon>Bacillati</taxon>
        <taxon>Bacillota</taxon>
        <taxon>Clostridia</taxon>
        <taxon>Christensenellales</taxon>
        <taxon>Christensenellaceae</taxon>
        <taxon>Christensenellaceae incertae sedis</taxon>
        <taxon>Candidatus Caccalectryoclostridium</taxon>
    </lineage>
</organism>
<dbReference type="AlphaFoldDB" id="A0A9D1SK71"/>
<keyword evidence="5 7" id="KW-1133">Transmembrane helix</keyword>
<proteinExistence type="inferred from homology"/>
<sequence>MKTSFLTRLSDSRKRNGAKIILLLSTVLWGSSYFILKDTLDEVPPYFLLTFRFLVSAVLLGLICFKKWKLMNVTYLWQGVLTGVFLAFAYIFQTLGLQNTTPGTSAFLTTVYCILVPFIGWAVMKRRPTLLNLAAAVVCMAGIGLVCMDGGSGGFSLKGEGYTLICGVFFALQIVAVDKFGQKLDTFLFTTIQFFTTFVICLVFFLAKESMPTSLSSDSAFSLVYVAVMATCVCFVMMNVGIKYASSIAASLILSLEGVFGVAFSMIFYHERLTLQVGMGFAVIFVALLLNEVLPKLIASRRNAAFPSVRPHKRTEVYKREPCA</sequence>
<evidence type="ECO:0000256" key="1">
    <source>
        <dbReference type="ARBA" id="ARBA00004651"/>
    </source>
</evidence>
<feature type="domain" description="EamA" evidence="8">
    <location>
        <begin position="20"/>
        <end position="146"/>
    </location>
</feature>
<evidence type="ECO:0000313" key="10">
    <source>
        <dbReference type="Proteomes" id="UP000824145"/>
    </source>
</evidence>
<evidence type="ECO:0000256" key="6">
    <source>
        <dbReference type="ARBA" id="ARBA00023136"/>
    </source>
</evidence>
<feature type="domain" description="EamA" evidence="8">
    <location>
        <begin position="158"/>
        <end position="290"/>
    </location>
</feature>
<gene>
    <name evidence="9" type="ORF">IAB07_04195</name>
</gene>
<protein>
    <submittedName>
        <fullName evidence="9">DMT family transporter</fullName>
    </submittedName>
</protein>
<evidence type="ECO:0000313" key="9">
    <source>
        <dbReference type="EMBL" id="HIU62945.1"/>
    </source>
</evidence>
<dbReference type="Pfam" id="PF00892">
    <property type="entry name" value="EamA"/>
    <property type="match status" value="2"/>
</dbReference>
<evidence type="ECO:0000256" key="7">
    <source>
        <dbReference type="SAM" id="Phobius"/>
    </source>
</evidence>
<comment type="subcellular location">
    <subcellularLocation>
        <location evidence="1">Cell membrane</location>
        <topology evidence="1">Multi-pass membrane protein</topology>
    </subcellularLocation>
</comment>
<keyword evidence="3" id="KW-1003">Cell membrane</keyword>
<dbReference type="Proteomes" id="UP000824145">
    <property type="component" value="Unassembled WGS sequence"/>
</dbReference>
<feature type="transmembrane region" description="Helical" evidence="7">
    <location>
        <begin position="43"/>
        <end position="63"/>
    </location>
</feature>
<reference evidence="9" key="1">
    <citation type="submission" date="2020-10" db="EMBL/GenBank/DDBJ databases">
        <authorList>
            <person name="Gilroy R."/>
        </authorList>
    </citation>
    <scope>NUCLEOTIDE SEQUENCE</scope>
    <source>
        <strain evidence="9">9366</strain>
    </source>
</reference>
<reference evidence="9" key="2">
    <citation type="journal article" date="2021" name="PeerJ">
        <title>Extensive microbial diversity within the chicken gut microbiome revealed by metagenomics and culture.</title>
        <authorList>
            <person name="Gilroy R."/>
            <person name="Ravi A."/>
            <person name="Getino M."/>
            <person name="Pursley I."/>
            <person name="Horton D.L."/>
            <person name="Alikhan N.F."/>
            <person name="Baker D."/>
            <person name="Gharbi K."/>
            <person name="Hall N."/>
            <person name="Watson M."/>
            <person name="Adriaenssens E.M."/>
            <person name="Foster-Nyarko E."/>
            <person name="Jarju S."/>
            <person name="Secka A."/>
            <person name="Antonio M."/>
            <person name="Oren A."/>
            <person name="Chaudhuri R.R."/>
            <person name="La Ragione R."/>
            <person name="Hildebrand F."/>
            <person name="Pallen M.J."/>
        </authorList>
    </citation>
    <scope>NUCLEOTIDE SEQUENCE</scope>
    <source>
        <strain evidence="9">9366</strain>
    </source>
</reference>